<gene>
    <name evidence="3" type="ORF">Smic_12980</name>
</gene>
<dbReference type="GO" id="GO:0008705">
    <property type="term" value="F:methionine synthase activity"/>
    <property type="evidence" value="ECO:0007669"/>
    <property type="project" value="InterPro"/>
</dbReference>
<dbReference type="GO" id="GO:0032259">
    <property type="term" value="P:methylation"/>
    <property type="evidence" value="ECO:0007669"/>
    <property type="project" value="UniProtKB-KW"/>
</dbReference>
<keyword evidence="1" id="KW-0489">Methyltransferase</keyword>
<dbReference type="Proteomes" id="UP000498740">
    <property type="component" value="Unassembled WGS sequence"/>
</dbReference>
<evidence type="ECO:0000313" key="3">
    <source>
        <dbReference type="EMBL" id="GFN02742.1"/>
    </source>
</evidence>
<dbReference type="InterPro" id="IPR037010">
    <property type="entry name" value="VitB12-dep_Met_synth_activ_sf"/>
</dbReference>
<dbReference type="EMBL" id="BLWD01000001">
    <property type="protein sequence ID" value="GFN02742.1"/>
    <property type="molecule type" value="Genomic_DNA"/>
</dbReference>
<sequence>MIGLQIVTVGSRIGGATAELFAANSYRDYLELHGLSVQLAEALAEYWHARVRSELGFAGRTPPTSRTCSR</sequence>
<keyword evidence="1" id="KW-0808">Transferase</keyword>
<dbReference type="PROSITE" id="PS50974">
    <property type="entry name" value="ADOMET_ACTIVATION"/>
    <property type="match status" value="1"/>
</dbReference>
<reference evidence="3 4" key="1">
    <citation type="submission" date="2020-05" db="EMBL/GenBank/DDBJ databases">
        <title>Whole genome shotgun sequence of Streptomyces microflavus NBRC 13062.</title>
        <authorList>
            <person name="Komaki H."/>
            <person name="Tamura T."/>
        </authorList>
    </citation>
    <scope>NUCLEOTIDE SEQUENCE [LARGE SCALE GENOMIC DNA]</scope>
    <source>
        <strain evidence="3 4">NBRC 13062</strain>
    </source>
</reference>
<evidence type="ECO:0000259" key="2">
    <source>
        <dbReference type="PROSITE" id="PS50974"/>
    </source>
</evidence>
<organism evidence="3 4">
    <name type="scientific">Streptomyces microflavus</name>
    <name type="common">Streptomyces lipmanii</name>
    <dbReference type="NCBI Taxonomy" id="1919"/>
    <lineage>
        <taxon>Bacteria</taxon>
        <taxon>Bacillati</taxon>
        <taxon>Actinomycetota</taxon>
        <taxon>Actinomycetes</taxon>
        <taxon>Kitasatosporales</taxon>
        <taxon>Streptomycetaceae</taxon>
        <taxon>Streptomyces</taxon>
    </lineage>
</organism>
<dbReference type="Gene3D" id="3.10.196.10">
    <property type="entry name" value="Vitamin B12-dependent methionine synthase, activation domain"/>
    <property type="match status" value="1"/>
</dbReference>
<dbReference type="InterPro" id="IPR004223">
    <property type="entry name" value="VitB12-dep_Met_synth_activ_dom"/>
</dbReference>
<name>A0A7J0CJS6_STRMI</name>
<dbReference type="AlphaFoldDB" id="A0A7J0CJS6"/>
<feature type="domain" description="AdoMet activation" evidence="2">
    <location>
        <begin position="1"/>
        <end position="70"/>
    </location>
</feature>
<comment type="caution">
    <text evidence="3">The sequence shown here is derived from an EMBL/GenBank/DDBJ whole genome shotgun (WGS) entry which is preliminary data.</text>
</comment>
<proteinExistence type="predicted"/>
<dbReference type="SUPFAM" id="SSF56507">
    <property type="entry name" value="Methionine synthase activation domain-like"/>
    <property type="match status" value="1"/>
</dbReference>
<protein>
    <recommendedName>
        <fullName evidence="2">AdoMet activation domain-containing protein</fullName>
    </recommendedName>
</protein>
<evidence type="ECO:0000256" key="1">
    <source>
        <dbReference type="PROSITE-ProRule" id="PRU00346"/>
    </source>
</evidence>
<accession>A0A7J0CJS6</accession>
<evidence type="ECO:0000313" key="4">
    <source>
        <dbReference type="Proteomes" id="UP000498740"/>
    </source>
</evidence>